<organism evidence="2 3">
    <name type="scientific">Haloferax prahovense (strain DSM 18310 / JCM 13924 / TL6)</name>
    <dbReference type="NCBI Taxonomy" id="1227461"/>
    <lineage>
        <taxon>Archaea</taxon>
        <taxon>Methanobacteriati</taxon>
        <taxon>Methanobacteriota</taxon>
        <taxon>Stenosarchaea group</taxon>
        <taxon>Halobacteria</taxon>
        <taxon>Halobacteriales</taxon>
        <taxon>Haloferacaceae</taxon>
        <taxon>Haloferax</taxon>
    </lineage>
</organism>
<comment type="caution">
    <text evidence="2">The sequence shown here is derived from an EMBL/GenBank/DDBJ whole genome shotgun (WGS) entry which is preliminary data.</text>
</comment>
<proteinExistence type="predicted"/>
<keyword evidence="1" id="KW-0472">Membrane</keyword>
<keyword evidence="1" id="KW-1133">Transmembrane helix</keyword>
<name>M0G8H8_HALPT</name>
<keyword evidence="1" id="KW-0812">Transmembrane</keyword>
<dbReference type="AlphaFoldDB" id="M0G8H8"/>
<evidence type="ECO:0000313" key="2">
    <source>
        <dbReference type="EMBL" id="ELZ68561.1"/>
    </source>
</evidence>
<evidence type="ECO:0000256" key="1">
    <source>
        <dbReference type="SAM" id="Phobius"/>
    </source>
</evidence>
<protein>
    <submittedName>
        <fullName evidence="2">Uncharacterized protein</fullName>
    </submittedName>
</protein>
<evidence type="ECO:0000313" key="3">
    <source>
        <dbReference type="Proteomes" id="UP000011559"/>
    </source>
</evidence>
<accession>M0G8H8</accession>
<feature type="transmembrane region" description="Helical" evidence="1">
    <location>
        <begin position="48"/>
        <end position="70"/>
    </location>
</feature>
<dbReference type="EMBL" id="AOLG01000035">
    <property type="protein sequence ID" value="ELZ68561.1"/>
    <property type="molecule type" value="Genomic_DNA"/>
</dbReference>
<keyword evidence="3" id="KW-1185">Reference proteome</keyword>
<dbReference type="Proteomes" id="UP000011559">
    <property type="component" value="Unassembled WGS sequence"/>
</dbReference>
<gene>
    <name evidence="2" type="ORF">C457_11171</name>
</gene>
<sequence length="71" mass="8152">MLICVKNNHDVHVRVLIHRSRLSSLHNRAKDVILLNLQPFLLQRVNDVLTSLMHTLGLSVSNFCFLGVIFM</sequence>
<reference evidence="2 3" key="1">
    <citation type="journal article" date="2014" name="PLoS Genet.">
        <title>Phylogenetically driven sequencing of extremely halophilic archaea reveals strategies for static and dynamic osmo-response.</title>
        <authorList>
            <person name="Becker E.A."/>
            <person name="Seitzer P.M."/>
            <person name="Tritt A."/>
            <person name="Larsen D."/>
            <person name="Krusor M."/>
            <person name="Yao A.I."/>
            <person name="Wu D."/>
            <person name="Madern D."/>
            <person name="Eisen J.A."/>
            <person name="Darling A.E."/>
            <person name="Facciotti M.T."/>
        </authorList>
    </citation>
    <scope>NUCLEOTIDE SEQUENCE [LARGE SCALE GENOMIC DNA]</scope>
    <source>
        <strain evidence="3">DSM 18310 / JCM 13924 / TL6</strain>
    </source>
</reference>